<keyword evidence="5" id="KW-1185">Reference proteome</keyword>
<gene>
    <name evidence="4" type="ORF">SHM7688_02954</name>
</gene>
<dbReference type="PROSITE" id="PS51371">
    <property type="entry name" value="CBS"/>
    <property type="match status" value="2"/>
</dbReference>
<evidence type="ECO:0000259" key="3">
    <source>
        <dbReference type="PROSITE" id="PS51371"/>
    </source>
</evidence>
<evidence type="ECO:0000313" key="4">
    <source>
        <dbReference type="EMBL" id="CUH53500.1"/>
    </source>
</evidence>
<dbReference type="Gene3D" id="3.10.580.10">
    <property type="entry name" value="CBS-domain"/>
    <property type="match status" value="1"/>
</dbReference>
<keyword evidence="1 2" id="KW-0129">CBS domain</keyword>
<evidence type="ECO:0000313" key="5">
    <source>
        <dbReference type="Proteomes" id="UP000054823"/>
    </source>
</evidence>
<evidence type="ECO:0000256" key="1">
    <source>
        <dbReference type="ARBA" id="ARBA00023122"/>
    </source>
</evidence>
<proteinExistence type="predicted"/>
<feature type="domain" description="CBS" evidence="3">
    <location>
        <begin position="11"/>
        <end position="72"/>
    </location>
</feature>
<dbReference type="InterPro" id="IPR046342">
    <property type="entry name" value="CBS_dom_sf"/>
</dbReference>
<dbReference type="AlphaFoldDB" id="A0A0N7LSF8"/>
<dbReference type="InterPro" id="IPR000644">
    <property type="entry name" value="CBS_dom"/>
</dbReference>
<dbReference type="SMART" id="SM00116">
    <property type="entry name" value="CBS"/>
    <property type="match status" value="2"/>
</dbReference>
<dbReference type="RefSeq" id="WP_058240651.1">
    <property type="nucleotide sequence ID" value="NZ_CYPW01000027.1"/>
</dbReference>
<organism evidence="4 5">
    <name type="scientific">Shimia marina</name>
    <dbReference type="NCBI Taxonomy" id="321267"/>
    <lineage>
        <taxon>Bacteria</taxon>
        <taxon>Pseudomonadati</taxon>
        <taxon>Pseudomonadota</taxon>
        <taxon>Alphaproteobacteria</taxon>
        <taxon>Rhodobacterales</taxon>
        <taxon>Roseobacteraceae</taxon>
    </lineage>
</organism>
<dbReference type="InterPro" id="IPR044725">
    <property type="entry name" value="CBSX3_CBS_dom"/>
</dbReference>
<dbReference type="PANTHER" id="PTHR43080:SF2">
    <property type="entry name" value="CBS DOMAIN-CONTAINING PROTEIN"/>
    <property type="match status" value="1"/>
</dbReference>
<dbReference type="CDD" id="cd04623">
    <property type="entry name" value="CBS_pair_bac_euk"/>
    <property type="match status" value="1"/>
</dbReference>
<dbReference type="PANTHER" id="PTHR43080">
    <property type="entry name" value="CBS DOMAIN-CONTAINING PROTEIN CBSX3, MITOCHONDRIAL"/>
    <property type="match status" value="1"/>
</dbReference>
<name>A0A0N7LSF8_9RHOB</name>
<reference evidence="4 5" key="1">
    <citation type="submission" date="2015-09" db="EMBL/GenBank/DDBJ databases">
        <authorList>
            <consortium name="Swine Surveillance"/>
        </authorList>
    </citation>
    <scope>NUCLEOTIDE SEQUENCE [LARGE SCALE GENOMIC DNA]</scope>
    <source>
        <strain evidence="4 5">CECT 7688</strain>
    </source>
</reference>
<dbReference type="SUPFAM" id="SSF54631">
    <property type="entry name" value="CBS-domain pair"/>
    <property type="match status" value="1"/>
</dbReference>
<accession>A0A0N7LSF8</accession>
<dbReference type="InterPro" id="IPR051257">
    <property type="entry name" value="Diverse_CBS-Domain"/>
</dbReference>
<protein>
    <submittedName>
        <fullName evidence="4">Inosine 5'-monophosphate dehydrogenase</fullName>
    </submittedName>
</protein>
<sequence length="144" mass="15550">MLVHQILKSKGSEGVLTVKPNTLVSEAAKILAEKRIGTVLVSEDGSTPLGILSERDIVRELAKRGVGCMSDKVEDYMTTELVTCGRNDDAVTVLEKMTKGHFRHMPVMEDGAVVGLISLGDTVKARLSELAMEKDALQGMIMGH</sequence>
<feature type="domain" description="CBS" evidence="3">
    <location>
        <begin position="77"/>
        <end position="132"/>
    </location>
</feature>
<dbReference type="STRING" id="321267.SHM7688_02954"/>
<evidence type="ECO:0000256" key="2">
    <source>
        <dbReference type="PROSITE-ProRule" id="PRU00703"/>
    </source>
</evidence>
<dbReference type="Pfam" id="PF00571">
    <property type="entry name" value="CBS"/>
    <property type="match status" value="2"/>
</dbReference>
<dbReference type="EMBL" id="CYPW01000027">
    <property type="protein sequence ID" value="CUH53500.1"/>
    <property type="molecule type" value="Genomic_DNA"/>
</dbReference>
<dbReference type="OrthoDB" id="9807125at2"/>
<dbReference type="Proteomes" id="UP000054823">
    <property type="component" value="Unassembled WGS sequence"/>
</dbReference>